<keyword evidence="2 7" id="KW-0689">Ribosomal protein</keyword>
<dbReference type="GO" id="GO:0022625">
    <property type="term" value="C:cytosolic large ribosomal subunit"/>
    <property type="evidence" value="ECO:0007669"/>
    <property type="project" value="TreeGrafter"/>
</dbReference>
<dbReference type="InterPro" id="IPR041997">
    <property type="entry name" value="Ribosomal_eL6_KOW"/>
</dbReference>
<evidence type="ECO:0000256" key="5">
    <source>
        <dbReference type="ARBA" id="ARBA00035351"/>
    </source>
</evidence>
<evidence type="ECO:0000256" key="2">
    <source>
        <dbReference type="ARBA" id="ARBA00022980"/>
    </source>
</evidence>
<dbReference type="FunFam" id="2.30.30.30:FF:000014">
    <property type="entry name" value="60S ribosomal protein L6"/>
    <property type="match status" value="1"/>
</dbReference>
<evidence type="ECO:0000313" key="8">
    <source>
        <dbReference type="Proteomes" id="UP001381693"/>
    </source>
</evidence>
<comment type="subunit">
    <text evidence="6">Component of the large ribosomal subunit. May bind IPO9 with low affinity.</text>
</comment>
<dbReference type="InterPro" id="IPR014722">
    <property type="entry name" value="Rib_uL2_dom2"/>
</dbReference>
<dbReference type="SUPFAM" id="SSF50104">
    <property type="entry name" value="Translation proteins SH3-like domain"/>
    <property type="match status" value="1"/>
</dbReference>
<dbReference type="PANTHER" id="PTHR10715">
    <property type="entry name" value="60S RIBOSOMAL PROTEIN L6"/>
    <property type="match status" value="1"/>
</dbReference>
<organism evidence="7 8">
    <name type="scientific">Halocaridina rubra</name>
    <name type="common">Hawaiian red shrimp</name>
    <dbReference type="NCBI Taxonomy" id="373956"/>
    <lineage>
        <taxon>Eukaryota</taxon>
        <taxon>Metazoa</taxon>
        <taxon>Ecdysozoa</taxon>
        <taxon>Arthropoda</taxon>
        <taxon>Crustacea</taxon>
        <taxon>Multicrustacea</taxon>
        <taxon>Malacostraca</taxon>
        <taxon>Eumalacostraca</taxon>
        <taxon>Eucarida</taxon>
        <taxon>Decapoda</taxon>
        <taxon>Pleocyemata</taxon>
        <taxon>Caridea</taxon>
        <taxon>Atyoidea</taxon>
        <taxon>Atyidae</taxon>
        <taxon>Halocaridina</taxon>
    </lineage>
</organism>
<comment type="similarity">
    <text evidence="1">Belongs to the eukaryotic ribosomal protein eL6 family.</text>
</comment>
<dbReference type="GO" id="GO:0002181">
    <property type="term" value="P:cytoplasmic translation"/>
    <property type="evidence" value="ECO:0007669"/>
    <property type="project" value="TreeGrafter"/>
</dbReference>
<dbReference type="GO" id="GO:0000027">
    <property type="term" value="P:ribosomal large subunit assembly"/>
    <property type="evidence" value="ECO:0007669"/>
    <property type="project" value="TreeGrafter"/>
</dbReference>
<dbReference type="InterPro" id="IPR000915">
    <property type="entry name" value="60S_ribosomal_eL6"/>
</dbReference>
<dbReference type="EMBL" id="JAXCGZ010013261">
    <property type="protein sequence ID" value="KAK7073071.1"/>
    <property type="molecule type" value="Genomic_DNA"/>
</dbReference>
<protein>
    <recommendedName>
        <fullName evidence="4">Large ribosomal subunit protein eL6</fullName>
    </recommendedName>
    <alternativeName>
        <fullName evidence="5">60S ribosomal protein L6</fullName>
    </alternativeName>
</protein>
<keyword evidence="3" id="KW-0687">Ribonucleoprotein</keyword>
<gene>
    <name evidence="7" type="primary">RPL6</name>
    <name evidence="7" type="ORF">SK128_023839</name>
</gene>
<dbReference type="GO" id="GO:0003735">
    <property type="term" value="F:structural constituent of ribosome"/>
    <property type="evidence" value="ECO:0007669"/>
    <property type="project" value="InterPro"/>
</dbReference>
<sequence>MEESKTKPKAPAEDGKLKIKLPLRGGIVCFGRGKKKFMKRAPEFITKPIGGEKNGGTRTVRVKKLPAYYAPEHNRRKRKISGPKTRQRKLRSSLTPGTVCITLGGLHKGKRVVFLKRLDQGLCLVTGPYKINKCPLRRINQIYLIATATKLDISGIDIPKHIDDRYFRRTKKKVPRSKDGDIFLKKKKERYTPSEQRKKDQLHVDKQIIAAIRKRPDKKYMFGYIGTNWALRSNMYPHLMKF</sequence>
<accession>A0AAN8ZY94</accession>
<dbReference type="CDD" id="cd13156">
    <property type="entry name" value="KOW_RPL6"/>
    <property type="match status" value="1"/>
</dbReference>
<evidence type="ECO:0000313" key="7">
    <source>
        <dbReference type="EMBL" id="KAK7073071.1"/>
    </source>
</evidence>
<dbReference type="Pfam" id="PF01159">
    <property type="entry name" value="Ribosomal_L6e"/>
    <property type="match status" value="1"/>
</dbReference>
<dbReference type="Proteomes" id="UP001381693">
    <property type="component" value="Unassembled WGS sequence"/>
</dbReference>
<evidence type="ECO:0000256" key="6">
    <source>
        <dbReference type="ARBA" id="ARBA00046388"/>
    </source>
</evidence>
<dbReference type="GO" id="GO:0003723">
    <property type="term" value="F:RNA binding"/>
    <property type="evidence" value="ECO:0007669"/>
    <property type="project" value="TreeGrafter"/>
</dbReference>
<dbReference type="Gene3D" id="2.30.30.30">
    <property type="match status" value="1"/>
</dbReference>
<dbReference type="AlphaFoldDB" id="A0AAN8ZY94"/>
<name>A0AAN8ZY94_HALRR</name>
<dbReference type="PANTHER" id="PTHR10715:SF0">
    <property type="entry name" value="LARGE RIBOSOMAL SUBUNIT PROTEIN EL6"/>
    <property type="match status" value="1"/>
</dbReference>
<comment type="caution">
    <text evidence="7">The sequence shown here is derived from an EMBL/GenBank/DDBJ whole genome shotgun (WGS) entry which is preliminary data.</text>
</comment>
<reference evidence="7 8" key="1">
    <citation type="submission" date="2023-11" db="EMBL/GenBank/DDBJ databases">
        <title>Halocaridina rubra genome assembly.</title>
        <authorList>
            <person name="Smith C."/>
        </authorList>
    </citation>
    <scope>NUCLEOTIDE SEQUENCE [LARGE SCALE GENOMIC DNA]</scope>
    <source>
        <strain evidence="7">EP-1</strain>
        <tissue evidence="7">Whole</tissue>
    </source>
</reference>
<keyword evidence="8" id="KW-1185">Reference proteome</keyword>
<evidence type="ECO:0000256" key="3">
    <source>
        <dbReference type="ARBA" id="ARBA00023274"/>
    </source>
</evidence>
<evidence type="ECO:0000256" key="4">
    <source>
        <dbReference type="ARBA" id="ARBA00035233"/>
    </source>
</evidence>
<dbReference type="InterPro" id="IPR008991">
    <property type="entry name" value="Translation_prot_SH3-like_sf"/>
</dbReference>
<proteinExistence type="inferred from homology"/>
<evidence type="ECO:0000256" key="1">
    <source>
        <dbReference type="ARBA" id="ARBA00010592"/>
    </source>
</evidence>